<keyword evidence="2" id="KW-1185">Reference proteome</keyword>
<proteinExistence type="predicted"/>
<comment type="caution">
    <text evidence="1">The sequence shown here is derived from an EMBL/GenBank/DDBJ whole genome shotgun (WGS) entry which is preliminary data.</text>
</comment>
<organism evidence="1 2">
    <name type="scientific">Croceitalea dokdonensis DOKDO 023</name>
    <dbReference type="NCBI Taxonomy" id="1300341"/>
    <lineage>
        <taxon>Bacteria</taxon>
        <taxon>Pseudomonadati</taxon>
        <taxon>Bacteroidota</taxon>
        <taxon>Flavobacteriia</taxon>
        <taxon>Flavobacteriales</taxon>
        <taxon>Flavobacteriaceae</taxon>
        <taxon>Croceitalea</taxon>
    </lineage>
</organism>
<evidence type="ECO:0000313" key="2">
    <source>
        <dbReference type="Proteomes" id="UP000050280"/>
    </source>
</evidence>
<accession>A0A0P7AEI0</accession>
<dbReference type="Pfam" id="PF20230">
    <property type="entry name" value="DUF6588"/>
    <property type="match status" value="1"/>
</dbReference>
<dbReference type="AlphaFoldDB" id="A0A0P7AEI0"/>
<dbReference type="STRING" id="1300341.I595_3119"/>
<reference evidence="1 2" key="1">
    <citation type="submission" date="2015-09" db="EMBL/GenBank/DDBJ databases">
        <title>Genome sequence of the marine flavobacterium Croceitalea dokdonensis DOKDO 023 that contains proton- and sodium-pumping rhodopsins.</title>
        <authorList>
            <person name="Kwon S.-K."/>
            <person name="Lee H.K."/>
            <person name="Kwak M.-J."/>
            <person name="Kim J.F."/>
        </authorList>
    </citation>
    <scope>NUCLEOTIDE SEQUENCE [LARGE SCALE GENOMIC DNA]</scope>
    <source>
        <strain evidence="1 2">DOKDO 023</strain>
    </source>
</reference>
<protein>
    <submittedName>
        <fullName evidence="1">Uncharacterized protein</fullName>
    </submittedName>
</protein>
<name>A0A0P7AEI0_9FLAO</name>
<gene>
    <name evidence="1" type="ORF">I595_3119</name>
</gene>
<dbReference type="Proteomes" id="UP000050280">
    <property type="component" value="Unassembled WGS sequence"/>
</dbReference>
<dbReference type="InterPro" id="IPR046495">
    <property type="entry name" value="DUF6588"/>
</dbReference>
<sequence>MDETEKIMKTIFSAVLLVTTLSVSAQNLGDLLTSGLNDAERFANAYTAPATEAVIYGLSSGWYNSADAKPLGGFEISVIGNFTGFKNKEDKRSFTLNVADYENIRFSDGSQSKQVSTALGDIEGVEILVEDSNGLFSEPFELPAGLSAEGIDFVPSGFIQGSVGLFKGLEVKARFLPKVKNDDVAIGLLGAGLQYDFTKLLPADKLLPVAISAVVGYTSLTGDFNLNDTNVVDGENQRLETNFNTWNFSAVVSTRNIPVINFYGALGYVTGTSNIDVLGTYRVTSGPFQQTYTDPFSLVNDVNGVVATLGTKLKLGFFRINVDYNMGEFNTLTAGVNFGFR</sequence>
<dbReference type="EMBL" id="LDJX01000007">
    <property type="protein sequence ID" value="KPM30625.1"/>
    <property type="molecule type" value="Genomic_DNA"/>
</dbReference>
<dbReference type="PATRIC" id="fig|1300341.3.peg.3270"/>
<evidence type="ECO:0000313" key="1">
    <source>
        <dbReference type="EMBL" id="KPM30625.1"/>
    </source>
</evidence>